<keyword evidence="1" id="KW-0175">Coiled coil</keyword>
<dbReference type="OrthoDB" id="10254720at2759"/>
<keyword evidence="4" id="KW-1185">Reference proteome</keyword>
<evidence type="ECO:0000256" key="2">
    <source>
        <dbReference type="SAM" id="Phobius"/>
    </source>
</evidence>
<evidence type="ECO:0000313" key="3">
    <source>
        <dbReference type="EMBL" id="CDR97212.1"/>
    </source>
</evidence>
<feature type="transmembrane region" description="Helical" evidence="2">
    <location>
        <begin position="1662"/>
        <end position="1683"/>
    </location>
</feature>
<feature type="coiled-coil region" evidence="1">
    <location>
        <begin position="746"/>
        <end position="773"/>
    </location>
</feature>
<dbReference type="GeneID" id="24565753"/>
<reference evidence="4" key="1">
    <citation type="journal article" date="2014" name="Nucleic Acids Res.">
        <title>The evolutionary dynamics of variant antigen genes in Babesia reveal a history of genomic innovation underlying host-parasite interaction.</title>
        <authorList>
            <person name="Jackson A.P."/>
            <person name="Otto T.D."/>
            <person name="Darby A."/>
            <person name="Ramaprasad A."/>
            <person name="Xia D."/>
            <person name="Echaide I.E."/>
            <person name="Farber M."/>
            <person name="Gahlot S."/>
            <person name="Gamble J."/>
            <person name="Gupta D."/>
            <person name="Gupta Y."/>
            <person name="Jackson L."/>
            <person name="Malandrin L."/>
            <person name="Malas T.B."/>
            <person name="Moussa E."/>
            <person name="Nair M."/>
            <person name="Reid A.J."/>
            <person name="Sanders M."/>
            <person name="Sharma J."/>
            <person name="Tracey A."/>
            <person name="Quail M.A."/>
            <person name="Weir W."/>
            <person name="Wastling J.M."/>
            <person name="Hall N."/>
            <person name="Willadsen P."/>
            <person name="Lingelbach K."/>
            <person name="Shiels B."/>
            <person name="Tait A."/>
            <person name="Berriman M."/>
            <person name="Allred D.R."/>
            <person name="Pain A."/>
        </authorList>
    </citation>
    <scope>NUCLEOTIDE SEQUENCE [LARGE SCALE GENOMIC DNA]</scope>
    <source>
        <strain evidence="4">Bond</strain>
    </source>
</reference>
<dbReference type="RefSeq" id="XP_012769398.1">
    <property type="nucleotide sequence ID" value="XM_012913944.1"/>
</dbReference>
<keyword evidence="2" id="KW-0812">Transmembrane</keyword>
<keyword evidence="2" id="KW-1133">Transmembrane helix</keyword>
<protein>
    <submittedName>
        <fullName evidence="3">Uncharacterized protein</fullName>
    </submittedName>
</protein>
<sequence length="1724" mass="193255">MAPLFKELTDCPENLRESIDWLIQVRHGNGEGLTKLSQALKKLIEEATTNATKSLTTREKQLQCKGKGFPKAFLTDAGSAESYSGSHCDEVSEKINTLKSEIKTASESDKSKKEKDLKKLQSGLEEHIAKDHSLDESTRQTKIEEVKKQQNFVKKFGEDFNNALDGDKNLLVNLCDGLEKFLGFNPSSKGYDGHGIVYSDLDRLCDAVMGFLSGVLSAVKDDEAVKTYDNMMNNKLKDVIKTLNEKNGSGRDGIAASIAAVKGWLGGYEGELKKRTDDLKNPISSILALIDSHNNEIDKDKYFDISDQIVKWTRQAGWYISHITTCEKALEDIDNNLKEQLSSKISLLKQAANGFKQDAENEDLREIYSLARHQWNAVTSFIAESTELRSSELQEYLEKRIGGLYTRIHYLRTNEFKGLQKSANSDLQMAFETVNSGIEDLLKKYGTQFVPELQTIVKSAQELHSKIKLEKSNLQKQVSSLEQRISELKGLNEKVAGTVPKALDEFEQVNERNLWNLSNPISHLKKEVNSQLGIAIKMLWTDLQKATVTAYGKNGVANRDNPGLKILETTSLGRLPKLGPRINAAAPDPDPDGPGYHLEKLLIHIKSAEKSWESASNKITPQGKLYEEVINAILNELGDKTMDGAKNKLTELLKNTITSCIKNFHDEVTNIVDGHLSTVKPALTTIKGELERLQTKSGEGAAGGVLNGESTVEKQAYDLHETIGDFMRDKVGDITDPARGSIHKDLKGLQSNIQRLNTKVAEVRKNILAVEKELIACISDADEFLEDAPKETNNMFKRLSDAINLRIDQAFTQVQKKAENLYTARKKKELNRLKLIVKNQHHAIDKIISEDRNRSLKGFCKKLHDSLLYSTPVATDGTKTALGLTFKLKDFLSNFFDNLMTQDDLTAADSNIYRINESVKDFLAELYNKQHFHTDVTKKLDAFSNVLTNFHPETMDDAPKKVLTPLKQGFGKFVDQLDKAYVSRYSGVQILEKDYNHCAKGLLTALPILFDHFSMLNKYSGSTWRDGKINKATSLGQIFTDRGYVVSDDGKQNGELQDTEKMKGFHIHRNLDKKISEAYDNEHLRWCESNKRGKAVGFNVMDTLNCFFTHLQQYNRTCHLIHRPKAKHPASIYDMLQWLSGLSYNAVHHELALNGFTQLFKKKEEKASDVDEDGPKLVDPNADSLPAYPKRITATDLSETLLDVCHYSHDVLIGILGHGQAAGRYACDFNTNPDGLLYPKDMNGLLCMLYEILKRLQQQLHFLYEQCCYETSYSGWMDCHYGKGVGGSNWMCNSMQCPEQTGNQTHRQTCDQKCNQNAECGIKSPLQSFLEDGLQGFLPHQLNGNSGKLDCQVKNHSTVPCKTPMGFADITVMASHIKTGKHLRDILALLCGSEKSPLNALCSMLSCLLPMAPKTLGDMFAFYYNLVNGWYGKNILPREHRETAFTDAVKAANFENPQTTLDIYPMFGNNQHGYGRDSAHVRGDLYSLCSADASCYDLNSQCGPYIDSLSRTTYGTFASENADKYVSWVVYLTGTFYDLLCQLCTKCSGDCGSAKSKCRVTGCAKNSCSVFEHSVFENTKKEHGVCDSIIKCRHTHPTLYALGLTYGNRTNLDGKVGSTNVPKRTCKTFIQQLEKVCSKKSILSKLIHETIPGFLFRIRAPFIWLNVALWLLSLLYLLHIMVIRLDLLHMKSHLHSPSSHRIAAQSLLAAGRVGRLVKITYLQP</sequence>
<evidence type="ECO:0000313" key="4">
    <source>
        <dbReference type="Proteomes" id="UP000033188"/>
    </source>
</evidence>
<gene>
    <name evidence="3" type="ORF">BBBOND_0311150</name>
</gene>
<proteinExistence type="predicted"/>
<dbReference type="VEuPathDB" id="PiroplasmaDB:BBBOND_0311150"/>
<dbReference type="KEGG" id="bbig:BBBOND_0311150"/>
<feature type="coiled-coil region" evidence="1">
    <location>
        <begin position="88"/>
        <end position="130"/>
    </location>
</feature>
<organism evidence="3 4">
    <name type="scientific">Babesia bigemina</name>
    <dbReference type="NCBI Taxonomy" id="5866"/>
    <lineage>
        <taxon>Eukaryota</taxon>
        <taxon>Sar</taxon>
        <taxon>Alveolata</taxon>
        <taxon>Apicomplexa</taxon>
        <taxon>Aconoidasida</taxon>
        <taxon>Piroplasmida</taxon>
        <taxon>Babesiidae</taxon>
        <taxon>Babesia</taxon>
    </lineage>
</organism>
<dbReference type="Proteomes" id="UP000033188">
    <property type="component" value="Chromosome 3"/>
</dbReference>
<keyword evidence="2" id="KW-0472">Membrane</keyword>
<dbReference type="EMBL" id="LK391709">
    <property type="protein sequence ID" value="CDR97212.1"/>
    <property type="molecule type" value="Genomic_DNA"/>
</dbReference>
<evidence type="ECO:0000256" key="1">
    <source>
        <dbReference type="SAM" id="Coils"/>
    </source>
</evidence>
<name>A0A061DB56_BABBI</name>
<feature type="coiled-coil region" evidence="1">
    <location>
        <begin position="457"/>
        <end position="491"/>
    </location>
</feature>
<accession>A0A061DB56</accession>